<organism evidence="4 5">
    <name type="scientific">Nocardia veterana</name>
    <dbReference type="NCBI Taxonomy" id="132249"/>
    <lineage>
        <taxon>Bacteria</taxon>
        <taxon>Bacillati</taxon>
        <taxon>Actinomycetota</taxon>
        <taxon>Actinomycetes</taxon>
        <taxon>Mycobacteriales</taxon>
        <taxon>Nocardiaceae</taxon>
        <taxon>Nocardia</taxon>
    </lineage>
</organism>
<keyword evidence="5" id="KW-1185">Reference proteome</keyword>
<protein>
    <recommendedName>
        <fullName evidence="6">DUF1795 domain-containing protein</fullName>
    </recommendedName>
</protein>
<evidence type="ECO:0000313" key="5">
    <source>
        <dbReference type="Proteomes" id="UP000523447"/>
    </source>
</evidence>
<evidence type="ECO:0000256" key="1">
    <source>
        <dbReference type="SAM" id="SignalP"/>
    </source>
</evidence>
<dbReference type="RefSeq" id="WP_051031197.1">
    <property type="nucleotide sequence ID" value="NZ_CAWPHS010000036.1"/>
</dbReference>
<name>A0A7X6M3T6_9NOCA</name>
<dbReference type="EMBL" id="JAAXPE010000041">
    <property type="protein sequence ID" value="NKY89191.1"/>
    <property type="molecule type" value="Genomic_DNA"/>
</dbReference>
<evidence type="ECO:0000313" key="4">
    <source>
        <dbReference type="EMBL" id="NKY89191.1"/>
    </source>
</evidence>
<dbReference type="AlphaFoldDB" id="A0A7X6M3T6"/>
<sequence>MRGSVRLLAAAAAAVALAASGCGSDPAPAPPPEPTIDLAALDVGPYDANPRDMGTPKNPFQAAMMEAERLGNFLPLPMDIDPAFVHTGALNTLVFIDPKMSAMKDFTDVTHFSEDAPDLISGFVNYGRNDPDNLGIELVDAAMILPTEQRATEVAAALERRDFGRDPQTQAVAIPNYPQAHAHWVPGKQAINVWYPAGRLVVYISVYDQAKNWFGRVDLPDLVARATRSLDTVVPALAKYRPTPPDKLMDQPMDIDGMLGRTMIRPKEAEGEWLNPPGAYTGYTGLAFSSDPGESRKWYQADGVDRFADYGTHVYRARDAAAAKDVRDQLGGSAKHFKAATGPKNLPVAKCREYDGKEKLAVRFYCSVYYGRYASLAWGEQLLDAQQRISAQYAILVKADKK</sequence>
<dbReference type="PROSITE" id="PS51257">
    <property type="entry name" value="PROKAR_LIPOPROTEIN"/>
    <property type="match status" value="1"/>
</dbReference>
<comment type="caution">
    <text evidence="4">The sequence shown here is derived from an EMBL/GenBank/DDBJ whole genome shotgun (WGS) entry which is preliminary data.</text>
</comment>
<evidence type="ECO:0008006" key="6">
    <source>
        <dbReference type="Google" id="ProtNLM"/>
    </source>
</evidence>
<dbReference type="Pfam" id="PF24092">
    <property type="entry name" value="DUF7373_C"/>
    <property type="match status" value="1"/>
</dbReference>
<dbReference type="Proteomes" id="UP000523447">
    <property type="component" value="Unassembled WGS sequence"/>
</dbReference>
<feature type="domain" description="DUF7373" evidence="2">
    <location>
        <begin position="54"/>
        <end position="253"/>
    </location>
</feature>
<dbReference type="InterPro" id="IPR056463">
    <property type="entry name" value="DUF7373_C"/>
</dbReference>
<proteinExistence type="predicted"/>
<dbReference type="Pfam" id="PF24088">
    <property type="entry name" value="DUF7373"/>
    <property type="match status" value="1"/>
</dbReference>
<keyword evidence="1" id="KW-0732">Signal</keyword>
<evidence type="ECO:0000259" key="2">
    <source>
        <dbReference type="Pfam" id="PF24088"/>
    </source>
</evidence>
<reference evidence="4 5" key="1">
    <citation type="submission" date="2020-04" db="EMBL/GenBank/DDBJ databases">
        <title>MicrobeNet Type strains.</title>
        <authorList>
            <person name="Nicholson A.C."/>
        </authorList>
    </citation>
    <scope>NUCLEOTIDE SEQUENCE [LARGE SCALE GENOMIC DNA]</scope>
    <source>
        <strain evidence="4 5">DSM 44445</strain>
    </source>
</reference>
<accession>A0A7X6M3T6</accession>
<evidence type="ECO:0000259" key="3">
    <source>
        <dbReference type="Pfam" id="PF24092"/>
    </source>
</evidence>
<dbReference type="InterPro" id="IPR055797">
    <property type="entry name" value="DUF7373"/>
</dbReference>
<feature type="signal peptide" evidence="1">
    <location>
        <begin position="1"/>
        <end position="18"/>
    </location>
</feature>
<gene>
    <name evidence="4" type="ORF">HGA07_26725</name>
</gene>
<feature type="domain" description="DUF7373" evidence="3">
    <location>
        <begin position="258"/>
        <end position="398"/>
    </location>
</feature>
<feature type="chain" id="PRO_5030586237" description="DUF1795 domain-containing protein" evidence="1">
    <location>
        <begin position="19"/>
        <end position="402"/>
    </location>
</feature>